<gene>
    <name evidence="2" type="ORF">SAMN05192580_3869</name>
</gene>
<reference evidence="2 3" key="1">
    <citation type="submission" date="2016-10" db="EMBL/GenBank/DDBJ databases">
        <authorList>
            <person name="de Groot N.N."/>
        </authorList>
    </citation>
    <scope>NUCLEOTIDE SEQUENCE [LARGE SCALE GENOMIC DNA]</scope>
    <source>
        <strain evidence="2 3">S5-249</strain>
    </source>
</reference>
<dbReference type="OrthoDB" id="9790710at2"/>
<dbReference type="Pfam" id="PF13439">
    <property type="entry name" value="Glyco_transf_4"/>
    <property type="match status" value="1"/>
</dbReference>
<dbReference type="EMBL" id="FOZG01000003">
    <property type="protein sequence ID" value="SFS13211.1"/>
    <property type="molecule type" value="Genomic_DNA"/>
</dbReference>
<dbReference type="SUPFAM" id="SSF53756">
    <property type="entry name" value="UDP-Glycosyltransferase/glycogen phosphorylase"/>
    <property type="match status" value="1"/>
</dbReference>
<name>A0A1I6MC23_9SPHN</name>
<dbReference type="Gene3D" id="3.40.50.2000">
    <property type="entry name" value="Glycogen Phosphorylase B"/>
    <property type="match status" value="2"/>
</dbReference>
<dbReference type="PANTHER" id="PTHR45947:SF3">
    <property type="entry name" value="SULFOQUINOVOSYL TRANSFERASE SQD2"/>
    <property type="match status" value="1"/>
</dbReference>
<evidence type="ECO:0000313" key="2">
    <source>
        <dbReference type="EMBL" id="SFS13211.1"/>
    </source>
</evidence>
<dbReference type="STRING" id="1166337.SAMN05192580_3869"/>
<dbReference type="InterPro" id="IPR050194">
    <property type="entry name" value="Glycosyltransferase_grp1"/>
</dbReference>
<keyword evidence="3" id="KW-1185">Reference proteome</keyword>
<proteinExistence type="predicted"/>
<dbReference type="PANTHER" id="PTHR45947">
    <property type="entry name" value="SULFOQUINOVOSYL TRANSFERASE SQD2"/>
    <property type="match status" value="1"/>
</dbReference>
<dbReference type="AlphaFoldDB" id="A0A1I6MC23"/>
<evidence type="ECO:0000313" key="3">
    <source>
        <dbReference type="Proteomes" id="UP000198824"/>
    </source>
</evidence>
<dbReference type="Proteomes" id="UP000198824">
    <property type="component" value="Unassembled WGS sequence"/>
</dbReference>
<dbReference type="RefSeq" id="WP_093317330.1">
    <property type="nucleotide sequence ID" value="NZ_FOZG01000003.1"/>
</dbReference>
<feature type="domain" description="Glycosyltransferase subfamily 4-like N-terminal" evidence="1">
    <location>
        <begin position="17"/>
        <end position="173"/>
    </location>
</feature>
<sequence>MPTILVVGARGIPDCEGGAEKNAERLFPLIAAQGLRVVLMGLRRNIHQAEYRGVELVGAPESRIFKTDKLLYYFSAVLAAVRLRPDIVHLQGLGSAIMLWAYKLLGIRTVVRYGSADYILDKWGFLGKLGFLAAEYQLRFADAVIAVAPSLADRLRERGIVGNVHVIANALDDRADFTEDDAVRLPSEPFILAVGRLTVQKNVDRLIRGFNLMAERVPGVRLLIAGGVDDEAYVDQLKPLLGDRVVLLGKLPRSSLGALYKAATLYVNASVHEGSSNAVLEAISWGCPLQLSGIRENRDFGLPDHFYFDQDDPAAIAKALEAALRRPEHHVADLSRFMTWTAVAEQTRAIYDEAMKHSRPRRAPAMRHA</sequence>
<evidence type="ECO:0000259" key="1">
    <source>
        <dbReference type="Pfam" id="PF13439"/>
    </source>
</evidence>
<dbReference type="Pfam" id="PF13692">
    <property type="entry name" value="Glyco_trans_1_4"/>
    <property type="match status" value="1"/>
</dbReference>
<accession>A0A1I6MC23</accession>
<dbReference type="InterPro" id="IPR028098">
    <property type="entry name" value="Glyco_trans_4-like_N"/>
</dbReference>
<organism evidence="2 3">
    <name type="scientific">Sphingomonas jatrophae</name>
    <dbReference type="NCBI Taxonomy" id="1166337"/>
    <lineage>
        <taxon>Bacteria</taxon>
        <taxon>Pseudomonadati</taxon>
        <taxon>Pseudomonadota</taxon>
        <taxon>Alphaproteobacteria</taxon>
        <taxon>Sphingomonadales</taxon>
        <taxon>Sphingomonadaceae</taxon>
        <taxon>Sphingomonas</taxon>
    </lineage>
</organism>
<protein>
    <submittedName>
        <fullName evidence="2">Glycosyltransferase involved in cell wall bisynthesis</fullName>
    </submittedName>
</protein>
<dbReference type="GO" id="GO:0016758">
    <property type="term" value="F:hexosyltransferase activity"/>
    <property type="evidence" value="ECO:0007669"/>
    <property type="project" value="TreeGrafter"/>
</dbReference>
<dbReference type="CDD" id="cd03801">
    <property type="entry name" value="GT4_PimA-like"/>
    <property type="match status" value="1"/>
</dbReference>
<keyword evidence="2" id="KW-0808">Transferase</keyword>